<dbReference type="InterPro" id="IPR027073">
    <property type="entry name" value="5_3_exoribonuclease"/>
</dbReference>
<feature type="region of interest" description="Disordered" evidence="1">
    <location>
        <begin position="386"/>
        <end position="474"/>
    </location>
</feature>
<organism evidence="3">
    <name type="scientific">Ditylum brightwellii</name>
    <dbReference type="NCBI Taxonomy" id="49249"/>
    <lineage>
        <taxon>Eukaryota</taxon>
        <taxon>Sar</taxon>
        <taxon>Stramenopiles</taxon>
        <taxon>Ochrophyta</taxon>
        <taxon>Bacillariophyta</taxon>
        <taxon>Mediophyceae</taxon>
        <taxon>Lithodesmiophycidae</taxon>
        <taxon>Lithodesmiales</taxon>
        <taxon>Lithodesmiaceae</taxon>
        <taxon>Ditylum</taxon>
    </lineage>
</organism>
<dbReference type="InterPro" id="IPR041412">
    <property type="entry name" value="Xrn1_helical"/>
</dbReference>
<dbReference type="AlphaFoldDB" id="A0A7S4W1P5"/>
<dbReference type="GO" id="GO:0003723">
    <property type="term" value="F:RNA binding"/>
    <property type="evidence" value="ECO:0007669"/>
    <property type="project" value="TreeGrafter"/>
</dbReference>
<feature type="compositionally biased region" description="Gly residues" evidence="1">
    <location>
        <begin position="438"/>
        <end position="454"/>
    </location>
</feature>
<dbReference type="PANTHER" id="PTHR12341:SF7">
    <property type="entry name" value="5'-3' EXORIBONUCLEASE 1"/>
    <property type="match status" value="1"/>
</dbReference>
<feature type="compositionally biased region" description="Basic and acidic residues" evidence="1">
    <location>
        <begin position="387"/>
        <end position="404"/>
    </location>
</feature>
<dbReference type="PANTHER" id="PTHR12341">
    <property type="entry name" value="5'-&gt;3' EXORIBONUCLEASE"/>
    <property type="match status" value="1"/>
</dbReference>
<evidence type="ECO:0000259" key="2">
    <source>
        <dbReference type="Pfam" id="PF17846"/>
    </source>
</evidence>
<proteinExistence type="predicted"/>
<evidence type="ECO:0000313" key="3">
    <source>
        <dbReference type="EMBL" id="CAE4665859.1"/>
    </source>
</evidence>
<dbReference type="Pfam" id="PF17846">
    <property type="entry name" value="XRN_M"/>
    <property type="match status" value="1"/>
</dbReference>
<gene>
    <name evidence="3" type="ORF">DBRI00130_LOCUS42886</name>
</gene>
<dbReference type="Gene3D" id="1.25.40.1050">
    <property type="match status" value="1"/>
</dbReference>
<accession>A0A7S4W1P5</accession>
<dbReference type="GO" id="GO:0000956">
    <property type="term" value="P:nuclear-transcribed mRNA catabolic process"/>
    <property type="evidence" value="ECO:0007669"/>
    <property type="project" value="TreeGrafter"/>
</dbReference>
<feature type="compositionally biased region" description="Polar residues" evidence="1">
    <location>
        <begin position="155"/>
        <end position="173"/>
    </location>
</feature>
<feature type="region of interest" description="Disordered" evidence="1">
    <location>
        <begin position="144"/>
        <end position="173"/>
    </location>
</feature>
<dbReference type="GO" id="GO:0005634">
    <property type="term" value="C:nucleus"/>
    <property type="evidence" value="ECO:0007669"/>
    <property type="project" value="TreeGrafter"/>
</dbReference>
<dbReference type="EMBL" id="HBNS01059637">
    <property type="protein sequence ID" value="CAE4665859.1"/>
    <property type="molecule type" value="Transcribed_RNA"/>
</dbReference>
<feature type="domain" description="Xrn1 helical" evidence="2">
    <location>
        <begin position="40"/>
        <end position="415"/>
    </location>
</feature>
<evidence type="ECO:0000256" key="1">
    <source>
        <dbReference type="SAM" id="MobiDB-lite"/>
    </source>
</evidence>
<sequence length="474" mass="53741">MDMLEYTRDDFELLELKALRQMFQIQFRKFADRDILKVPYDSSRIIDDFVFMCMMVGNDFLPHCPHLEIDNGALSLMLSTYIDLLPEWGGYLTDKEKIHPQRFEQFVYHLAAYEEEHFKRRSYEENEPGWALSSEHETEATDFYGVHYGGEPTPNAAQAANGPNDNKNQKKNSMVNGNVLEGEDILDTATSIPSQIKTEKKFHKKHPTDASRSYRDFYYEAKHGLTPLKSHRDETLFARRAIVRDYLEGLHWVLAYYHRGCRSWDWYFPHLYSCLGTDMVNLNEFYEDCQEDEGDNDEGFRAFKFEDTEPFPSLAQLLSVLPPQSATLLPGALAELMLEPSSPIADYYPRDFTTDANGKRQPWEAVVQIPFIDGDTLLETVNSILDGDEKSPDDKKLLSNAERRRNVKGKSMTFVPPAGGAAAGGATNQNMVDESIMGTGGGRGGGRRGGGGGRRMPERGGRRPASRPGSRRSN</sequence>
<name>A0A7S4W1P5_9STRA</name>
<protein>
    <recommendedName>
        <fullName evidence="2">Xrn1 helical domain-containing protein</fullName>
    </recommendedName>
</protein>
<feature type="compositionally biased region" description="Basic residues" evidence="1">
    <location>
        <begin position="462"/>
        <end position="474"/>
    </location>
</feature>
<dbReference type="GO" id="GO:0004534">
    <property type="term" value="F:5'-3' RNA exonuclease activity"/>
    <property type="evidence" value="ECO:0007669"/>
    <property type="project" value="TreeGrafter"/>
</dbReference>
<reference evidence="3" key="1">
    <citation type="submission" date="2021-01" db="EMBL/GenBank/DDBJ databases">
        <authorList>
            <person name="Corre E."/>
            <person name="Pelletier E."/>
            <person name="Niang G."/>
            <person name="Scheremetjew M."/>
            <person name="Finn R."/>
            <person name="Kale V."/>
            <person name="Holt S."/>
            <person name="Cochrane G."/>
            <person name="Meng A."/>
            <person name="Brown T."/>
            <person name="Cohen L."/>
        </authorList>
    </citation>
    <scope>NUCLEOTIDE SEQUENCE</scope>
    <source>
        <strain evidence="3">GSO104</strain>
    </source>
</reference>